<organism evidence="4 5">
    <name type="scientific">Candidatus Falkowbacteria bacterium CG10_big_fil_rev_8_21_14_0_10_37_6</name>
    <dbReference type="NCBI Taxonomy" id="1974563"/>
    <lineage>
        <taxon>Bacteria</taxon>
        <taxon>Candidatus Falkowiibacteriota</taxon>
    </lineage>
</organism>
<evidence type="ECO:0000313" key="4">
    <source>
        <dbReference type="EMBL" id="PIR94698.1"/>
    </source>
</evidence>
<dbReference type="InterPro" id="IPR015943">
    <property type="entry name" value="WD40/YVTN_repeat-like_dom_sf"/>
</dbReference>
<name>A0A2H0V6K1_9BACT</name>
<dbReference type="PANTHER" id="PTHR43739">
    <property type="entry name" value="XYLOGLUCANASE (EUROFUNG)"/>
    <property type="match status" value="1"/>
</dbReference>
<dbReference type="Pfam" id="PF15902">
    <property type="entry name" value="Sortilin-Vps10"/>
    <property type="match status" value="1"/>
</dbReference>
<comment type="caution">
    <text evidence="4">The sequence shown here is derived from an EMBL/GenBank/DDBJ whole genome shotgun (WGS) entry which is preliminary data.</text>
</comment>
<dbReference type="Proteomes" id="UP000228614">
    <property type="component" value="Unassembled WGS sequence"/>
</dbReference>
<dbReference type="CDD" id="cd15482">
    <property type="entry name" value="Sialidase_non-viral"/>
    <property type="match status" value="1"/>
</dbReference>
<evidence type="ECO:0000313" key="5">
    <source>
        <dbReference type="Proteomes" id="UP000228614"/>
    </source>
</evidence>
<evidence type="ECO:0000256" key="2">
    <source>
        <dbReference type="SAM" id="SignalP"/>
    </source>
</evidence>
<accession>A0A2H0V6K1</accession>
<reference evidence="5" key="1">
    <citation type="submission" date="2017-09" db="EMBL/GenBank/DDBJ databases">
        <title>Depth-based differentiation of microbial function through sediment-hosted aquifers and enrichment of novel symbionts in the deep terrestrial subsurface.</title>
        <authorList>
            <person name="Probst A.J."/>
            <person name="Ladd B."/>
            <person name="Jarett J.K."/>
            <person name="Geller-Mcgrath D.E."/>
            <person name="Sieber C.M.K."/>
            <person name="Emerson J.B."/>
            <person name="Anantharaman K."/>
            <person name="Thomas B.C."/>
            <person name="Malmstrom R."/>
            <person name="Stieglmeier M."/>
            <person name="Klingl A."/>
            <person name="Woyke T."/>
            <person name="Ryan C.M."/>
            <person name="Banfield J.F."/>
        </authorList>
    </citation>
    <scope>NUCLEOTIDE SEQUENCE [LARGE SCALE GENOMIC DNA]</scope>
</reference>
<dbReference type="PANTHER" id="PTHR43739:SF5">
    <property type="entry name" value="EXO-ALPHA-SIALIDASE"/>
    <property type="match status" value="1"/>
</dbReference>
<evidence type="ECO:0000256" key="1">
    <source>
        <dbReference type="ARBA" id="ARBA00022737"/>
    </source>
</evidence>
<sequence>MKRRTTLLPLLAFAFFTLSACSISFESANSGSTRTSGGVYKTVNSGEVWRQMASIATTGSTALTFNTENTIALTIDPQDVKAIYVGTENSGMLFSFDAGASWSVARSLGKRKVQSIAVSPSDKCTIFTASENKIFRSDDCSRSWQEIYFDDNQAIIISSLAFDPANENTIYAGNSRGEVIASVNGGKSWSALQRFSDSKNNEDNVVIKVLVSEKNPNNIWAATRGSGIYKSEDKGQTWRGFIEEFAEIHTKSANKINDLSLSQADGKTVIAATD</sequence>
<dbReference type="EMBL" id="PFAN01000137">
    <property type="protein sequence ID" value="PIR94698.1"/>
    <property type="molecule type" value="Genomic_DNA"/>
</dbReference>
<dbReference type="SUPFAM" id="SSF110296">
    <property type="entry name" value="Oligoxyloglucan reducing end-specific cellobiohydrolase"/>
    <property type="match status" value="1"/>
</dbReference>
<dbReference type="PROSITE" id="PS51257">
    <property type="entry name" value="PROKAR_LIPOPROTEIN"/>
    <property type="match status" value="1"/>
</dbReference>
<evidence type="ECO:0000259" key="3">
    <source>
        <dbReference type="Pfam" id="PF15902"/>
    </source>
</evidence>
<feature type="chain" id="PRO_5013829922" description="Sortilin N-terminal domain-containing protein" evidence="2">
    <location>
        <begin position="21"/>
        <end position="274"/>
    </location>
</feature>
<dbReference type="AlphaFoldDB" id="A0A2H0V6K1"/>
<keyword evidence="1" id="KW-0677">Repeat</keyword>
<gene>
    <name evidence="4" type="ORF">COT95_02765</name>
</gene>
<dbReference type="InterPro" id="IPR052025">
    <property type="entry name" value="Xyloglucanase_GH74"/>
</dbReference>
<feature type="signal peptide" evidence="2">
    <location>
        <begin position="1"/>
        <end position="20"/>
    </location>
</feature>
<dbReference type="Gene3D" id="2.130.10.10">
    <property type="entry name" value="YVTN repeat-like/Quinoprotein amine dehydrogenase"/>
    <property type="match status" value="2"/>
</dbReference>
<feature type="non-terminal residue" evidence="4">
    <location>
        <position position="274"/>
    </location>
</feature>
<dbReference type="InterPro" id="IPR031778">
    <property type="entry name" value="Sortilin_N"/>
</dbReference>
<protein>
    <recommendedName>
        <fullName evidence="3">Sortilin N-terminal domain-containing protein</fullName>
    </recommendedName>
</protein>
<feature type="domain" description="Sortilin N-terminal" evidence="3">
    <location>
        <begin position="93"/>
        <end position="194"/>
    </location>
</feature>
<proteinExistence type="predicted"/>
<dbReference type="GO" id="GO:0010411">
    <property type="term" value="P:xyloglucan metabolic process"/>
    <property type="evidence" value="ECO:0007669"/>
    <property type="project" value="TreeGrafter"/>
</dbReference>
<keyword evidence="2" id="KW-0732">Signal</keyword>